<dbReference type="RefSeq" id="WP_305994530.1">
    <property type="nucleotide sequence ID" value="NZ_JAVAMP010000032.1"/>
</dbReference>
<feature type="compositionally biased region" description="Low complexity" evidence="2">
    <location>
        <begin position="311"/>
        <end position="323"/>
    </location>
</feature>
<evidence type="ECO:0000313" key="5">
    <source>
        <dbReference type="EMBL" id="MDP5277230.1"/>
    </source>
</evidence>
<dbReference type="EMBL" id="JAVAMP010000032">
    <property type="protein sequence ID" value="MDP5277230.1"/>
    <property type="molecule type" value="Genomic_DNA"/>
</dbReference>
<dbReference type="Gene3D" id="1.10.10.10">
    <property type="entry name" value="Winged helix-like DNA-binding domain superfamily/Winged helix DNA-binding domain"/>
    <property type="match status" value="1"/>
</dbReference>
<dbReference type="SUPFAM" id="SSF158499">
    <property type="entry name" value="DnaD domain-like"/>
    <property type="match status" value="1"/>
</dbReference>
<organism evidence="5 6">
    <name type="scientific">Chengkuizengella axinellae</name>
    <dbReference type="NCBI Taxonomy" id="3064388"/>
    <lineage>
        <taxon>Bacteria</taxon>
        <taxon>Bacillati</taxon>
        <taxon>Bacillota</taxon>
        <taxon>Bacilli</taxon>
        <taxon>Bacillales</taxon>
        <taxon>Paenibacillaceae</taxon>
        <taxon>Chengkuizengella</taxon>
    </lineage>
</organism>
<protein>
    <submittedName>
        <fullName evidence="5">Replication protein</fullName>
    </submittedName>
</protein>
<evidence type="ECO:0000259" key="3">
    <source>
        <dbReference type="Pfam" id="PF04492"/>
    </source>
</evidence>
<gene>
    <name evidence="5" type="ORF">Q5Y73_24405</name>
</gene>
<comment type="similarity">
    <text evidence="1">Belongs to the DnaB/DnaD family.</text>
</comment>
<dbReference type="NCBIfam" id="TIGR01446">
    <property type="entry name" value="DnaD_dom"/>
    <property type="match status" value="1"/>
</dbReference>
<keyword evidence="6" id="KW-1185">Reference proteome</keyword>
<proteinExistence type="inferred from homology"/>
<evidence type="ECO:0000256" key="2">
    <source>
        <dbReference type="SAM" id="MobiDB-lite"/>
    </source>
</evidence>
<evidence type="ECO:0000256" key="1">
    <source>
        <dbReference type="ARBA" id="ARBA00093462"/>
    </source>
</evidence>
<feature type="compositionally biased region" description="Low complexity" evidence="2">
    <location>
        <begin position="202"/>
        <end position="211"/>
    </location>
</feature>
<dbReference type="InterPro" id="IPR006343">
    <property type="entry name" value="DnaB/C_C"/>
</dbReference>
<accession>A0ABT9J8A9</accession>
<dbReference type="Pfam" id="PF04492">
    <property type="entry name" value="Phage_rep_O"/>
    <property type="match status" value="1"/>
</dbReference>
<dbReference type="Proteomes" id="UP001231941">
    <property type="component" value="Unassembled WGS sequence"/>
</dbReference>
<comment type="caution">
    <text evidence="5">The sequence shown here is derived from an EMBL/GenBank/DDBJ whole genome shotgun (WGS) entry which is preliminary data.</text>
</comment>
<sequence length="330" mass="38052">MANPQIENGYIKIANEIWDEIIRRNFSKRQKDILNLVWRLSYGCRRKKALIPLQKDFTICGVPQQHVKNELKYLESCKVLLWDQEKSEYEINKNYELWQVSPVTSWDSDRFHELIHLNISKQKQPKKIEEKPKPKVRLVRLKTSQNRKFFKARKNTDFTKHEVGTSQNMKSNFTKHEVLDDSNPCGSKVGGVSKNKKDSIKDISSSSTTTETENYETIHEVYVKAFGALMMNGLFSDYIRKLKERKCSEGFIKEAMKEAGSSPKPNLKYFKSICERWIKEGINTREENKVRKKANVIPYKKQNGGDGNDGGNTSNSTGGVSDSVLDKLMG</sequence>
<evidence type="ECO:0000259" key="4">
    <source>
        <dbReference type="Pfam" id="PF07261"/>
    </source>
</evidence>
<dbReference type="Pfam" id="PF07261">
    <property type="entry name" value="DnaB_2"/>
    <property type="match status" value="1"/>
</dbReference>
<feature type="region of interest" description="Disordered" evidence="2">
    <location>
        <begin position="184"/>
        <end position="211"/>
    </location>
</feature>
<dbReference type="InterPro" id="IPR006497">
    <property type="entry name" value="Phage_lambda_VrpO_N"/>
</dbReference>
<evidence type="ECO:0000313" key="6">
    <source>
        <dbReference type="Proteomes" id="UP001231941"/>
    </source>
</evidence>
<feature type="domain" description="DnaB/C C-terminal" evidence="4">
    <location>
        <begin position="233"/>
        <end position="287"/>
    </location>
</feature>
<dbReference type="InterPro" id="IPR034829">
    <property type="entry name" value="DnaD-like_sf"/>
</dbReference>
<reference evidence="5 6" key="1">
    <citation type="submission" date="2023-08" db="EMBL/GenBank/DDBJ databases">
        <authorList>
            <person name="Park J.-S."/>
        </authorList>
    </citation>
    <scope>NUCLEOTIDE SEQUENCE [LARGE SCALE GENOMIC DNA]</scope>
    <source>
        <strain evidence="5 6">2205SS18-9</strain>
    </source>
</reference>
<dbReference type="Gene3D" id="1.10.10.630">
    <property type="entry name" value="DnaD domain-like"/>
    <property type="match status" value="1"/>
</dbReference>
<dbReference type="InterPro" id="IPR036388">
    <property type="entry name" value="WH-like_DNA-bd_sf"/>
</dbReference>
<name>A0ABT9J8A9_9BACL</name>
<feature type="domain" description="Bacteriophage lambda Replication protein O N-terminal" evidence="3">
    <location>
        <begin position="5"/>
        <end position="98"/>
    </location>
</feature>
<feature type="region of interest" description="Disordered" evidence="2">
    <location>
        <begin position="293"/>
        <end position="323"/>
    </location>
</feature>